<dbReference type="GO" id="GO:0000978">
    <property type="term" value="F:RNA polymerase II cis-regulatory region sequence-specific DNA binding"/>
    <property type="evidence" value="ECO:0007669"/>
    <property type="project" value="TreeGrafter"/>
</dbReference>
<dbReference type="GeneID" id="100899521"/>
<dbReference type="GO" id="GO:0005634">
    <property type="term" value="C:nucleus"/>
    <property type="evidence" value="ECO:0007669"/>
    <property type="project" value="UniProtKB-SubCell"/>
</dbReference>
<dbReference type="FunFam" id="1.10.10.60:FF:000016">
    <property type="entry name" value="Transcriptional activator Myb isoform A"/>
    <property type="match status" value="1"/>
</dbReference>
<dbReference type="CTD" id="4602"/>
<dbReference type="RefSeq" id="XP_003748155.2">
    <property type="nucleotide sequence ID" value="XM_003748107.2"/>
</dbReference>
<dbReference type="Pfam" id="PF13921">
    <property type="entry name" value="Myb_DNA-bind_6"/>
    <property type="match status" value="1"/>
</dbReference>
<dbReference type="PANTHER" id="PTHR45614:SF25">
    <property type="entry name" value="MYB PROTEIN"/>
    <property type="match status" value="1"/>
</dbReference>
<dbReference type="PROSITE" id="PS50090">
    <property type="entry name" value="MYB_LIKE"/>
    <property type="match status" value="3"/>
</dbReference>
<evidence type="ECO:0000256" key="2">
    <source>
        <dbReference type="ARBA" id="ARBA00022737"/>
    </source>
</evidence>
<sequence>MALSSLIMDDFEDSSFEDGRNVSLNKSKNSFRWTKEEDELLKHLVQTIGQSDWATIASHFNDRSDVQCQQRWHKVVNPELVKGSWSKEEDEKVVELVKKYGPKRWTVIAKHLKGRIGKQCRERWHNHLNPNIKKSAWTRDEEQAIIQYHAQLGNQWARIAKMLPGRTDNAIKNHWNSTLKKRVEGGENMRSSGKRKQKRQSAQASTSSILMDSSNVVKEEPTESFYPSSSTDSLQPLWQDEYYSSSENRQCSSQPVPMYSTMSPVRHEDINRILSPLKDIRVEELQEMEEDFQESVSPYDGRHVVRPDHGSYLMTDNVQRCLQTPPILKRRRPLGETPNPPVSLRLGGYVKYDTPTPATCTFSPSQFLKHPQTPTSSTHQLDSSLCAPLSPSAMLCSTPKTQQRTPSKRDHTVTPRTPTPFKKALAEIEKQRTNTGPTLDELDDLITPVSGPQAVYVSLDKENSMNNGHVPVRKARKALHQSFATEKLPPVNEDYMYPETPSKSLIEDSSVRFSPPQILQDALTERDPNVHWNAQRFKKRLEPLNAASQENIANAPFGAVVAGRTRDQLELTEQALYFMHMKPRPLNL</sequence>
<accession>A0AAJ6QYM1</accession>
<gene>
    <name evidence="11" type="primary">LOC100899521</name>
</gene>
<feature type="domain" description="Myb-like" evidence="8">
    <location>
        <begin position="25"/>
        <end position="76"/>
    </location>
</feature>
<evidence type="ECO:0000256" key="3">
    <source>
        <dbReference type="ARBA" id="ARBA00023015"/>
    </source>
</evidence>
<feature type="domain" description="Myb-like" evidence="8">
    <location>
        <begin position="77"/>
        <end position="128"/>
    </location>
</feature>
<keyword evidence="2" id="KW-0677">Repeat</keyword>
<dbReference type="KEGG" id="goe:100899521"/>
<proteinExistence type="predicted"/>
<keyword evidence="3" id="KW-0805">Transcription regulation</keyword>
<evidence type="ECO:0000313" key="10">
    <source>
        <dbReference type="Proteomes" id="UP000694867"/>
    </source>
</evidence>
<dbReference type="InterPro" id="IPR009057">
    <property type="entry name" value="Homeodomain-like_sf"/>
</dbReference>
<evidence type="ECO:0000256" key="4">
    <source>
        <dbReference type="ARBA" id="ARBA00023125"/>
    </source>
</evidence>
<comment type="subcellular location">
    <subcellularLocation>
        <location evidence="1">Nucleus</location>
    </subcellularLocation>
</comment>
<dbReference type="PANTHER" id="PTHR45614">
    <property type="entry name" value="MYB PROTEIN-RELATED"/>
    <property type="match status" value="1"/>
</dbReference>
<feature type="domain" description="HTH myb-type" evidence="9">
    <location>
        <begin position="77"/>
        <end position="132"/>
    </location>
</feature>
<reference evidence="11" key="1">
    <citation type="submission" date="2025-08" db="UniProtKB">
        <authorList>
            <consortium name="RefSeq"/>
        </authorList>
    </citation>
    <scope>IDENTIFICATION</scope>
</reference>
<keyword evidence="6" id="KW-0539">Nucleus</keyword>
<evidence type="ECO:0000256" key="6">
    <source>
        <dbReference type="ARBA" id="ARBA00023242"/>
    </source>
</evidence>
<evidence type="ECO:0000259" key="9">
    <source>
        <dbReference type="PROSITE" id="PS51294"/>
    </source>
</evidence>
<feature type="region of interest" description="Disordered" evidence="7">
    <location>
        <begin position="175"/>
        <end position="233"/>
    </location>
</feature>
<feature type="region of interest" description="Disordered" evidence="7">
    <location>
        <begin position="397"/>
        <end position="418"/>
    </location>
</feature>
<evidence type="ECO:0000313" key="11">
    <source>
        <dbReference type="RefSeq" id="XP_003748155.2"/>
    </source>
</evidence>
<evidence type="ECO:0000259" key="8">
    <source>
        <dbReference type="PROSITE" id="PS50090"/>
    </source>
</evidence>
<dbReference type="InterPro" id="IPR050560">
    <property type="entry name" value="MYB_TF"/>
</dbReference>
<evidence type="ECO:0000256" key="1">
    <source>
        <dbReference type="ARBA" id="ARBA00004123"/>
    </source>
</evidence>
<dbReference type="Pfam" id="PF00249">
    <property type="entry name" value="Myb_DNA-binding"/>
    <property type="match status" value="1"/>
</dbReference>
<dbReference type="Proteomes" id="UP000694867">
    <property type="component" value="Unplaced"/>
</dbReference>
<keyword evidence="5" id="KW-0804">Transcription</keyword>
<dbReference type="CDD" id="cd00167">
    <property type="entry name" value="SANT"/>
    <property type="match status" value="3"/>
</dbReference>
<keyword evidence="4" id="KW-0238">DNA-binding</keyword>
<name>A0AAJ6QYM1_9ACAR</name>
<keyword evidence="10" id="KW-1185">Reference proteome</keyword>
<evidence type="ECO:0000256" key="5">
    <source>
        <dbReference type="ARBA" id="ARBA00023163"/>
    </source>
</evidence>
<feature type="domain" description="Myb-like" evidence="8">
    <location>
        <begin position="129"/>
        <end position="179"/>
    </location>
</feature>
<dbReference type="SUPFAM" id="SSF46689">
    <property type="entry name" value="Homeodomain-like"/>
    <property type="match status" value="2"/>
</dbReference>
<protein>
    <submittedName>
        <fullName evidence="11">Transcriptional activator Myb</fullName>
    </submittedName>
</protein>
<organism evidence="10 11">
    <name type="scientific">Galendromus occidentalis</name>
    <name type="common">western predatory mite</name>
    <dbReference type="NCBI Taxonomy" id="34638"/>
    <lineage>
        <taxon>Eukaryota</taxon>
        <taxon>Metazoa</taxon>
        <taxon>Ecdysozoa</taxon>
        <taxon>Arthropoda</taxon>
        <taxon>Chelicerata</taxon>
        <taxon>Arachnida</taxon>
        <taxon>Acari</taxon>
        <taxon>Parasitiformes</taxon>
        <taxon>Mesostigmata</taxon>
        <taxon>Gamasina</taxon>
        <taxon>Phytoseioidea</taxon>
        <taxon>Phytoseiidae</taxon>
        <taxon>Typhlodrominae</taxon>
        <taxon>Galendromus</taxon>
    </lineage>
</organism>
<dbReference type="Gene3D" id="1.10.10.60">
    <property type="entry name" value="Homeodomain-like"/>
    <property type="match status" value="3"/>
</dbReference>
<evidence type="ECO:0000256" key="7">
    <source>
        <dbReference type="SAM" id="MobiDB-lite"/>
    </source>
</evidence>
<dbReference type="InterPro" id="IPR017930">
    <property type="entry name" value="Myb_dom"/>
</dbReference>
<dbReference type="SMART" id="SM00717">
    <property type="entry name" value="SANT"/>
    <property type="match status" value="3"/>
</dbReference>
<dbReference type="AlphaFoldDB" id="A0AAJ6QYM1"/>
<feature type="domain" description="HTH myb-type" evidence="9">
    <location>
        <begin position="25"/>
        <end position="76"/>
    </location>
</feature>
<dbReference type="InterPro" id="IPR001005">
    <property type="entry name" value="SANT/Myb"/>
</dbReference>
<feature type="domain" description="HTH myb-type" evidence="9">
    <location>
        <begin position="133"/>
        <end position="183"/>
    </location>
</feature>
<dbReference type="FunFam" id="1.10.10.60:FF:000010">
    <property type="entry name" value="Transcriptional activator Myb isoform A"/>
    <property type="match status" value="1"/>
</dbReference>
<dbReference type="PROSITE" id="PS51294">
    <property type="entry name" value="HTH_MYB"/>
    <property type="match status" value="3"/>
</dbReference>
<feature type="compositionally biased region" description="Polar residues" evidence="7">
    <location>
        <begin position="200"/>
        <end position="216"/>
    </location>
</feature>
<dbReference type="GO" id="GO:0000981">
    <property type="term" value="F:DNA-binding transcription factor activity, RNA polymerase II-specific"/>
    <property type="evidence" value="ECO:0007669"/>
    <property type="project" value="TreeGrafter"/>
</dbReference>